<keyword evidence="4" id="KW-1185">Reference proteome</keyword>
<name>A0AAD7VAU0_9FUNG</name>
<evidence type="ECO:0000256" key="2">
    <source>
        <dbReference type="SAM" id="MobiDB-lite"/>
    </source>
</evidence>
<evidence type="ECO:0000256" key="1">
    <source>
        <dbReference type="SAM" id="Coils"/>
    </source>
</evidence>
<feature type="region of interest" description="Disordered" evidence="2">
    <location>
        <begin position="153"/>
        <end position="222"/>
    </location>
</feature>
<comment type="caution">
    <text evidence="3">The sequence shown here is derived from an EMBL/GenBank/DDBJ whole genome shotgun (WGS) entry which is preliminary data.</text>
</comment>
<gene>
    <name evidence="3" type="ORF">O0I10_003374</name>
</gene>
<proteinExistence type="predicted"/>
<feature type="region of interest" description="Disordered" evidence="2">
    <location>
        <begin position="1"/>
        <end position="25"/>
    </location>
</feature>
<dbReference type="AlphaFoldDB" id="A0AAD7VAU0"/>
<feature type="compositionally biased region" description="Pro residues" evidence="2">
    <location>
        <begin position="167"/>
        <end position="180"/>
    </location>
</feature>
<feature type="coiled-coil region" evidence="1">
    <location>
        <begin position="44"/>
        <end position="106"/>
    </location>
</feature>
<sequence length="321" mass="36006">MSLVSNANTMNQSSTPTPLSPPSHSNCCCGRDNCHTRQKWQEDMHELKNDARTVADIAQELLKENEQLEQQLSERTKQVQQLEARLERVNAMYKDVKHDLKAKSNQVRDMQLFVQDTVCEARTREVILRGKLKAAEGKTIVAEHKLKVAEKIMAKDKPTNDNQGTPLLPPQPSHTKPPQPSRKNLPPSTQPQPSSSNVTRPPPPSQQQQPSSSSKPASLKPTLAARPSPFVFKNVQPVNVWTTKVTTTLQRLKATDLHSMKQRAGRPYDKADTSAISNSLIQSILFDIERLHTTEHAPILDICKALLYEIGELRTRLNDSL</sequence>
<dbReference type="GeneID" id="83210787"/>
<keyword evidence="1" id="KW-0175">Coiled coil</keyword>
<protein>
    <submittedName>
        <fullName evidence="3">Uncharacterized protein</fullName>
    </submittedName>
</protein>
<dbReference type="RefSeq" id="XP_058345644.1">
    <property type="nucleotide sequence ID" value="XM_058483445.1"/>
</dbReference>
<evidence type="ECO:0000313" key="4">
    <source>
        <dbReference type="Proteomes" id="UP001234581"/>
    </source>
</evidence>
<evidence type="ECO:0000313" key="3">
    <source>
        <dbReference type="EMBL" id="KAJ8660731.1"/>
    </source>
</evidence>
<reference evidence="3 4" key="1">
    <citation type="submission" date="2023-03" db="EMBL/GenBank/DDBJ databases">
        <title>Genome sequence of Lichtheimia ornata CBS 291.66.</title>
        <authorList>
            <person name="Mohabir J.T."/>
            <person name="Shea T.P."/>
            <person name="Kurbessoian T."/>
            <person name="Berby B."/>
            <person name="Fontaine J."/>
            <person name="Livny J."/>
            <person name="Gnirke A."/>
            <person name="Stajich J.E."/>
            <person name="Cuomo C.A."/>
        </authorList>
    </citation>
    <scope>NUCLEOTIDE SEQUENCE [LARGE SCALE GENOMIC DNA]</scope>
    <source>
        <strain evidence="3">CBS 291.66</strain>
    </source>
</reference>
<feature type="compositionally biased region" description="Polar residues" evidence="2">
    <location>
        <begin position="1"/>
        <end position="12"/>
    </location>
</feature>
<accession>A0AAD7VAU0</accession>
<organism evidence="3 4">
    <name type="scientific">Lichtheimia ornata</name>
    <dbReference type="NCBI Taxonomy" id="688661"/>
    <lineage>
        <taxon>Eukaryota</taxon>
        <taxon>Fungi</taxon>
        <taxon>Fungi incertae sedis</taxon>
        <taxon>Mucoromycota</taxon>
        <taxon>Mucoromycotina</taxon>
        <taxon>Mucoromycetes</taxon>
        <taxon>Mucorales</taxon>
        <taxon>Lichtheimiaceae</taxon>
        <taxon>Lichtheimia</taxon>
    </lineage>
</organism>
<dbReference type="EMBL" id="JARTCD010000011">
    <property type="protein sequence ID" value="KAJ8660731.1"/>
    <property type="molecule type" value="Genomic_DNA"/>
</dbReference>
<dbReference type="Proteomes" id="UP001234581">
    <property type="component" value="Unassembled WGS sequence"/>
</dbReference>